<proteinExistence type="inferred from homology"/>
<feature type="chain" id="PRO_5042510694" evidence="9">
    <location>
        <begin position="22"/>
        <end position="166"/>
    </location>
</feature>
<dbReference type="GO" id="GO:0005615">
    <property type="term" value="C:extracellular space"/>
    <property type="evidence" value="ECO:0007669"/>
    <property type="project" value="InterPro"/>
</dbReference>
<dbReference type="GO" id="GO:0007189">
    <property type="term" value="P:adenylate cyclase-activating G protein-coupled receptor signaling pathway"/>
    <property type="evidence" value="ECO:0007669"/>
    <property type="project" value="TreeGrafter"/>
</dbReference>
<feature type="region of interest" description="Disordered" evidence="8">
    <location>
        <begin position="54"/>
        <end position="91"/>
    </location>
</feature>
<comment type="subcellular location">
    <subcellularLocation>
        <location evidence="1">Secreted</location>
    </subcellularLocation>
</comment>
<dbReference type="GO" id="GO:0005179">
    <property type="term" value="F:hormone activity"/>
    <property type="evidence" value="ECO:0007669"/>
    <property type="project" value="UniProtKB-KW"/>
</dbReference>
<gene>
    <name evidence="12" type="primary">LOC116952760</name>
</gene>
<feature type="domain" description="Corticotropin-releasing factor" evidence="10">
    <location>
        <begin position="126"/>
        <end position="162"/>
    </location>
</feature>
<keyword evidence="6 9" id="KW-0732">Signal</keyword>
<dbReference type="GO" id="GO:0009755">
    <property type="term" value="P:hormone-mediated signaling pathway"/>
    <property type="evidence" value="ECO:0007669"/>
    <property type="project" value="TreeGrafter"/>
</dbReference>
<evidence type="ECO:0000256" key="9">
    <source>
        <dbReference type="SAM" id="SignalP"/>
    </source>
</evidence>
<dbReference type="GO" id="GO:0007586">
    <property type="term" value="P:digestion"/>
    <property type="evidence" value="ECO:0007669"/>
    <property type="project" value="InterPro"/>
</dbReference>
<feature type="compositionally biased region" description="Acidic residues" evidence="8">
    <location>
        <begin position="64"/>
        <end position="86"/>
    </location>
</feature>
<dbReference type="InterPro" id="IPR000187">
    <property type="entry name" value="CRF"/>
</dbReference>
<evidence type="ECO:0000256" key="3">
    <source>
        <dbReference type="ARBA" id="ARBA00011328"/>
    </source>
</evidence>
<dbReference type="PANTHER" id="PTHR17575:SF1">
    <property type="entry name" value="UROCORTIN-3"/>
    <property type="match status" value="1"/>
</dbReference>
<dbReference type="Pfam" id="PF00473">
    <property type="entry name" value="CRF"/>
    <property type="match status" value="1"/>
</dbReference>
<comment type="function">
    <text evidence="7">Suppresses food intake, delays gastric emptying and decreases heat-induced edema. Might represent an endogenous ligand for maintaining homeostasis after stress.</text>
</comment>
<comment type="similarity">
    <text evidence="2">Belongs to the sauvagine/corticotropin-releasing factor/urotensin I family.</text>
</comment>
<dbReference type="RefSeq" id="XP_032828274.1">
    <property type="nucleotide sequence ID" value="XM_032972383.1"/>
</dbReference>
<comment type="subunit">
    <text evidence="3">Binds with high affinity to CRF receptors 2-alpha and 2-beta.</text>
</comment>
<evidence type="ECO:0000256" key="2">
    <source>
        <dbReference type="ARBA" id="ARBA00009287"/>
    </source>
</evidence>
<keyword evidence="4" id="KW-0964">Secreted</keyword>
<keyword evidence="5" id="KW-0372">Hormone</keyword>
<organism evidence="11 12">
    <name type="scientific">Petromyzon marinus</name>
    <name type="common">Sea lamprey</name>
    <dbReference type="NCBI Taxonomy" id="7757"/>
    <lineage>
        <taxon>Eukaryota</taxon>
        <taxon>Metazoa</taxon>
        <taxon>Chordata</taxon>
        <taxon>Craniata</taxon>
        <taxon>Vertebrata</taxon>
        <taxon>Cyclostomata</taxon>
        <taxon>Hyperoartia</taxon>
        <taxon>Petromyzontiformes</taxon>
        <taxon>Petromyzontidae</taxon>
        <taxon>Petromyzon</taxon>
    </lineage>
</organism>
<dbReference type="GO" id="GO:0051431">
    <property type="term" value="F:corticotropin-releasing hormone receptor 2 binding"/>
    <property type="evidence" value="ECO:0007669"/>
    <property type="project" value="InterPro"/>
</dbReference>
<evidence type="ECO:0000256" key="5">
    <source>
        <dbReference type="ARBA" id="ARBA00022702"/>
    </source>
</evidence>
<evidence type="ECO:0000256" key="8">
    <source>
        <dbReference type="SAM" id="MobiDB-lite"/>
    </source>
</evidence>
<dbReference type="Proteomes" id="UP001318040">
    <property type="component" value="Chromosome 48"/>
</dbReference>
<dbReference type="AlphaFoldDB" id="A0AAJ7XB63"/>
<evidence type="ECO:0000256" key="4">
    <source>
        <dbReference type="ARBA" id="ARBA00022525"/>
    </source>
</evidence>
<dbReference type="KEGG" id="pmrn:116952760"/>
<feature type="signal peptide" evidence="9">
    <location>
        <begin position="1"/>
        <end position="21"/>
    </location>
</feature>
<dbReference type="InterPro" id="IPR024270">
    <property type="entry name" value="Urocortin_II/III"/>
</dbReference>
<reference evidence="12" key="1">
    <citation type="submission" date="2025-08" db="UniProtKB">
        <authorList>
            <consortium name="RefSeq"/>
        </authorList>
    </citation>
    <scope>IDENTIFICATION</scope>
    <source>
        <tissue evidence="12">Sperm</tissue>
    </source>
</reference>
<name>A0AAJ7XB63_PETMA</name>
<evidence type="ECO:0000256" key="1">
    <source>
        <dbReference type="ARBA" id="ARBA00004613"/>
    </source>
</evidence>
<sequence length="166" mass="17961">MPSTCCRWLLLLLLLCRGANSGPVSPGQEGPFLLPGELGRLLSSFGYHHKLRAIQGGGGGGDDGGQESDYGEEDDEEEDDEEEVNEVEDRQLGLRAGGSWRSAQWKGRRTNAHLQGKRAGKGAKFALSLDVPTNILSILIDHAKASDTRSKAAHNAKLMARIGRRK</sequence>
<protein>
    <submittedName>
        <fullName evidence="12">Urocortin-3-like</fullName>
    </submittedName>
</protein>
<evidence type="ECO:0000259" key="10">
    <source>
        <dbReference type="Pfam" id="PF00473"/>
    </source>
</evidence>
<keyword evidence="11" id="KW-1185">Reference proteome</keyword>
<evidence type="ECO:0000313" key="12">
    <source>
        <dbReference type="RefSeq" id="XP_032828274.1"/>
    </source>
</evidence>
<evidence type="ECO:0000256" key="7">
    <source>
        <dbReference type="ARBA" id="ARBA00025160"/>
    </source>
</evidence>
<accession>A0AAJ7XB63</accession>
<dbReference type="PANTHER" id="PTHR17575">
    <property type="entry name" value="UROCORTIN-2 AND 3"/>
    <property type="match status" value="1"/>
</dbReference>
<dbReference type="GO" id="GO:0031669">
    <property type="term" value="P:cellular response to nutrient levels"/>
    <property type="evidence" value="ECO:0007669"/>
    <property type="project" value="TreeGrafter"/>
</dbReference>
<evidence type="ECO:0000313" key="11">
    <source>
        <dbReference type="Proteomes" id="UP001318040"/>
    </source>
</evidence>
<evidence type="ECO:0000256" key="6">
    <source>
        <dbReference type="ARBA" id="ARBA00022729"/>
    </source>
</evidence>